<keyword evidence="1" id="KW-0472">Membrane</keyword>
<name>A0A7X5V5B8_9SPHN</name>
<feature type="transmembrane region" description="Helical" evidence="1">
    <location>
        <begin position="95"/>
        <end position="113"/>
    </location>
</feature>
<organism evidence="2 3">
    <name type="scientific">Sphingomonas leidyi</name>
    <dbReference type="NCBI Taxonomy" id="68569"/>
    <lineage>
        <taxon>Bacteria</taxon>
        <taxon>Pseudomonadati</taxon>
        <taxon>Pseudomonadota</taxon>
        <taxon>Alphaproteobacteria</taxon>
        <taxon>Sphingomonadales</taxon>
        <taxon>Sphingomonadaceae</taxon>
        <taxon>Sphingomonas</taxon>
    </lineage>
</organism>
<dbReference type="Proteomes" id="UP000564677">
    <property type="component" value="Unassembled WGS sequence"/>
</dbReference>
<dbReference type="AlphaFoldDB" id="A0A7X5V5B8"/>
<reference evidence="2 3" key="1">
    <citation type="submission" date="2020-03" db="EMBL/GenBank/DDBJ databases">
        <title>Genomic Encyclopedia of Type Strains, Phase IV (KMG-IV): sequencing the most valuable type-strain genomes for metagenomic binning, comparative biology and taxonomic classification.</title>
        <authorList>
            <person name="Goeker M."/>
        </authorList>
    </citation>
    <scope>NUCLEOTIDE SEQUENCE [LARGE SCALE GENOMIC DNA]</scope>
    <source>
        <strain evidence="2 3">DSM 4733</strain>
    </source>
</reference>
<evidence type="ECO:0000313" key="2">
    <source>
        <dbReference type="EMBL" id="NIJ67517.1"/>
    </source>
</evidence>
<keyword evidence="1" id="KW-0812">Transmembrane</keyword>
<sequence>MGAWRVFLKEHRRLALWLIALALAMKALVPQGYMLADTGGKTLTVAICDGSGPATMTIELPMAPDHAKAPDGAKQDGGCAYSSLGHAMAGGADPVLLLAAIAFLLALGFAPAAQPRIRRRAFAQPPAQGPPART</sequence>
<protein>
    <recommendedName>
        <fullName evidence="4">DUF2946 domain-containing protein</fullName>
    </recommendedName>
</protein>
<dbReference type="RefSeq" id="WP_167301618.1">
    <property type="nucleotide sequence ID" value="NZ_JAASQV010000008.1"/>
</dbReference>
<gene>
    <name evidence="2" type="ORF">FHR20_004503</name>
</gene>
<evidence type="ECO:0000256" key="1">
    <source>
        <dbReference type="SAM" id="Phobius"/>
    </source>
</evidence>
<dbReference type="InterPro" id="IPR021333">
    <property type="entry name" value="DUF2946"/>
</dbReference>
<comment type="caution">
    <text evidence="2">The sequence shown here is derived from an EMBL/GenBank/DDBJ whole genome shotgun (WGS) entry which is preliminary data.</text>
</comment>
<dbReference type="Pfam" id="PF11162">
    <property type="entry name" value="DUF2946"/>
    <property type="match status" value="1"/>
</dbReference>
<keyword evidence="3" id="KW-1185">Reference proteome</keyword>
<evidence type="ECO:0000313" key="3">
    <source>
        <dbReference type="Proteomes" id="UP000564677"/>
    </source>
</evidence>
<accession>A0A7X5V5B8</accession>
<dbReference type="EMBL" id="JAASQV010000008">
    <property type="protein sequence ID" value="NIJ67517.1"/>
    <property type="molecule type" value="Genomic_DNA"/>
</dbReference>
<keyword evidence="1" id="KW-1133">Transmembrane helix</keyword>
<evidence type="ECO:0008006" key="4">
    <source>
        <dbReference type="Google" id="ProtNLM"/>
    </source>
</evidence>
<proteinExistence type="predicted"/>